<reference evidence="2 3" key="1">
    <citation type="journal article" date="2014" name="BMC Genomics">
        <title>Comparison of environmental and isolate Sulfobacillus genomes reveals diverse carbon, sulfur, nitrogen, and hydrogen metabolisms.</title>
        <authorList>
            <person name="Justice N.B."/>
            <person name="Norman A."/>
            <person name="Brown C.T."/>
            <person name="Singh A."/>
            <person name="Thomas B.C."/>
            <person name="Banfield J.F."/>
        </authorList>
    </citation>
    <scope>NUCLEOTIDE SEQUENCE [LARGE SCALE GENOMIC DNA]</scope>
    <source>
        <strain evidence="2">AMDSBA3</strain>
    </source>
</reference>
<gene>
    <name evidence="2" type="ORF">C7B45_03195</name>
</gene>
<name>A0A2T2WM70_9FIRM</name>
<sequence length="190" mass="22144">MSSKSLAFFQDGQAVEMSAPIFSHPRNKRRGRRSESDRYFPNGMIKPTRDELLQFILTHVLYQVDATVGGPIFCKHIMKPNRERNRESMYHVVLGPYTWTGVWEVIGNRRMFDIRAEYLSAECAWVPQIQLSPGNYIGVDNLNGIELDPIRLRREVIRRGFATPEEYDRFTGGLTNRYRAIPYAQRGIWM</sequence>
<dbReference type="AlphaFoldDB" id="A0A2T2WM70"/>
<proteinExistence type="predicted"/>
<feature type="region of interest" description="Disordered" evidence="1">
    <location>
        <begin position="20"/>
        <end position="40"/>
    </location>
</feature>
<dbReference type="EMBL" id="PXYV01000006">
    <property type="protein sequence ID" value="PSR23335.1"/>
    <property type="molecule type" value="Genomic_DNA"/>
</dbReference>
<dbReference type="Proteomes" id="UP000241848">
    <property type="component" value="Unassembled WGS sequence"/>
</dbReference>
<evidence type="ECO:0000256" key="1">
    <source>
        <dbReference type="SAM" id="MobiDB-lite"/>
    </source>
</evidence>
<evidence type="ECO:0000313" key="2">
    <source>
        <dbReference type="EMBL" id="PSR23335.1"/>
    </source>
</evidence>
<accession>A0A2T2WM70</accession>
<organism evidence="2 3">
    <name type="scientific">Sulfobacillus acidophilus</name>
    <dbReference type="NCBI Taxonomy" id="53633"/>
    <lineage>
        <taxon>Bacteria</taxon>
        <taxon>Bacillati</taxon>
        <taxon>Bacillota</taxon>
        <taxon>Clostridia</taxon>
        <taxon>Eubacteriales</taxon>
        <taxon>Clostridiales Family XVII. Incertae Sedis</taxon>
        <taxon>Sulfobacillus</taxon>
    </lineage>
</organism>
<protein>
    <submittedName>
        <fullName evidence="2">Uncharacterized protein</fullName>
    </submittedName>
</protein>
<comment type="caution">
    <text evidence="2">The sequence shown here is derived from an EMBL/GenBank/DDBJ whole genome shotgun (WGS) entry which is preliminary data.</text>
</comment>
<evidence type="ECO:0000313" key="3">
    <source>
        <dbReference type="Proteomes" id="UP000241848"/>
    </source>
</evidence>